<dbReference type="InterPro" id="IPR002138">
    <property type="entry name" value="Pept_C14_p10"/>
</dbReference>
<dbReference type="Pfam" id="PF00656">
    <property type="entry name" value="Peptidase_C14"/>
    <property type="match status" value="1"/>
</dbReference>
<evidence type="ECO:0000256" key="1">
    <source>
        <dbReference type="ARBA" id="ARBA00010134"/>
    </source>
</evidence>
<keyword evidence="12" id="KW-1185">Reference proteome</keyword>
<evidence type="ECO:0000313" key="13">
    <source>
        <dbReference type="RefSeq" id="XP_055864636.1"/>
    </source>
</evidence>
<evidence type="ECO:0000259" key="10">
    <source>
        <dbReference type="PROSITE" id="PS50208"/>
    </source>
</evidence>
<dbReference type="PROSITE" id="PS01122">
    <property type="entry name" value="CASPASE_CYS"/>
    <property type="match status" value="1"/>
</dbReference>
<keyword evidence="5" id="KW-0788">Thiol protease</keyword>
<proteinExistence type="inferred from homology"/>
<dbReference type="InterPro" id="IPR002398">
    <property type="entry name" value="Pept_C14"/>
</dbReference>
<dbReference type="AlphaFoldDB" id="A0A9W2YPA9"/>
<dbReference type="OMA" id="NEHCKAL"/>
<dbReference type="OrthoDB" id="6286214at2759"/>
<evidence type="ECO:0000256" key="4">
    <source>
        <dbReference type="ARBA" id="ARBA00022801"/>
    </source>
</evidence>
<dbReference type="InterPro" id="IPR029030">
    <property type="entry name" value="Caspase-like_dom_sf"/>
</dbReference>
<dbReference type="InterPro" id="IPR011600">
    <property type="entry name" value="Pept_C14_caspase"/>
</dbReference>
<dbReference type="GO" id="GO:0004197">
    <property type="term" value="F:cysteine-type endopeptidase activity"/>
    <property type="evidence" value="ECO:0007669"/>
    <property type="project" value="InterPro"/>
</dbReference>
<evidence type="ECO:0000259" key="9">
    <source>
        <dbReference type="PROSITE" id="PS50207"/>
    </source>
</evidence>
<keyword evidence="2" id="KW-0645">Protease</keyword>
<gene>
    <name evidence="13" type="primary">LOC106078266</name>
</gene>
<dbReference type="GeneID" id="106078266"/>
<dbReference type="Gene3D" id="3.40.50.1460">
    <property type="match status" value="1"/>
</dbReference>
<dbReference type="Pfam" id="PF00619">
    <property type="entry name" value="CARD"/>
    <property type="match status" value="1"/>
</dbReference>
<dbReference type="Proteomes" id="UP001165740">
    <property type="component" value="Chromosome 13"/>
</dbReference>
<dbReference type="InterPro" id="IPR001309">
    <property type="entry name" value="Pept_C14_p20"/>
</dbReference>
<dbReference type="InterPro" id="IPR001315">
    <property type="entry name" value="CARD"/>
</dbReference>
<dbReference type="GO" id="GO:0042981">
    <property type="term" value="P:regulation of apoptotic process"/>
    <property type="evidence" value="ECO:0007669"/>
    <property type="project" value="InterPro"/>
</dbReference>
<feature type="compositionally biased region" description="Polar residues" evidence="8">
    <location>
        <begin position="372"/>
        <end position="392"/>
    </location>
</feature>
<dbReference type="GO" id="GO:0006508">
    <property type="term" value="P:proteolysis"/>
    <property type="evidence" value="ECO:0007669"/>
    <property type="project" value="UniProtKB-KW"/>
</dbReference>
<dbReference type="PROSITE" id="PS50209">
    <property type="entry name" value="CARD"/>
    <property type="match status" value="1"/>
</dbReference>
<dbReference type="GO" id="GO:0006915">
    <property type="term" value="P:apoptotic process"/>
    <property type="evidence" value="ECO:0007669"/>
    <property type="project" value="UniProtKB-KW"/>
</dbReference>
<dbReference type="SMART" id="SM00114">
    <property type="entry name" value="CARD"/>
    <property type="match status" value="1"/>
</dbReference>
<feature type="domain" description="Caspase family p20" evidence="10">
    <location>
        <begin position="205"/>
        <end position="335"/>
    </location>
</feature>
<dbReference type="SMART" id="SM00115">
    <property type="entry name" value="CASc"/>
    <property type="match status" value="1"/>
</dbReference>
<dbReference type="InterPro" id="IPR033139">
    <property type="entry name" value="Caspase_cys_AS"/>
</dbReference>
<dbReference type="SUPFAM" id="SSF47986">
    <property type="entry name" value="DEATH domain"/>
    <property type="match status" value="1"/>
</dbReference>
<dbReference type="CDD" id="cd01671">
    <property type="entry name" value="CARD"/>
    <property type="match status" value="1"/>
</dbReference>
<evidence type="ECO:0000256" key="6">
    <source>
        <dbReference type="ARBA" id="ARBA00023145"/>
    </source>
</evidence>
<organism evidence="12 13">
    <name type="scientific">Biomphalaria glabrata</name>
    <name type="common">Bloodfluke planorb</name>
    <name type="synonym">Freshwater snail</name>
    <dbReference type="NCBI Taxonomy" id="6526"/>
    <lineage>
        <taxon>Eukaryota</taxon>
        <taxon>Metazoa</taxon>
        <taxon>Spiralia</taxon>
        <taxon>Lophotrochozoa</taxon>
        <taxon>Mollusca</taxon>
        <taxon>Gastropoda</taxon>
        <taxon>Heterobranchia</taxon>
        <taxon>Euthyneura</taxon>
        <taxon>Panpulmonata</taxon>
        <taxon>Hygrophila</taxon>
        <taxon>Lymnaeoidea</taxon>
        <taxon>Planorbidae</taxon>
        <taxon>Biomphalaria</taxon>
    </lineage>
</organism>
<dbReference type="PROSITE" id="PS50208">
    <property type="entry name" value="CASPASE_P20"/>
    <property type="match status" value="1"/>
</dbReference>
<reference evidence="13" key="1">
    <citation type="submission" date="2025-08" db="UniProtKB">
        <authorList>
            <consortium name="RefSeq"/>
        </authorList>
    </citation>
    <scope>IDENTIFICATION</scope>
</reference>
<dbReference type="PANTHER" id="PTHR47901">
    <property type="entry name" value="CASPASE RECRUITMENT DOMAIN-CONTAINING PROTEIN 18"/>
    <property type="match status" value="1"/>
</dbReference>
<dbReference type="CDD" id="cd00032">
    <property type="entry name" value="CASc"/>
    <property type="match status" value="1"/>
</dbReference>
<evidence type="ECO:0000313" key="12">
    <source>
        <dbReference type="Proteomes" id="UP001165740"/>
    </source>
</evidence>
<dbReference type="InterPro" id="IPR011029">
    <property type="entry name" value="DEATH-like_dom_sf"/>
</dbReference>
<feature type="compositionally biased region" description="Polar residues" evidence="8">
    <location>
        <begin position="352"/>
        <end position="363"/>
    </location>
</feature>
<dbReference type="PANTHER" id="PTHR47901:SF8">
    <property type="entry name" value="CASPASE-3"/>
    <property type="match status" value="1"/>
</dbReference>
<accession>A0A9W2YPA9</accession>
<evidence type="ECO:0000256" key="2">
    <source>
        <dbReference type="ARBA" id="ARBA00022670"/>
    </source>
</evidence>
<dbReference type="PROSITE" id="PS50207">
    <property type="entry name" value="CASPASE_P10"/>
    <property type="match status" value="1"/>
</dbReference>
<dbReference type="InterPro" id="IPR015917">
    <property type="entry name" value="Pept_C14A"/>
</dbReference>
<dbReference type="PRINTS" id="PR00376">
    <property type="entry name" value="IL1BCENZYME"/>
</dbReference>
<name>A0A9W2YPA9_BIOGL</name>
<evidence type="ECO:0000256" key="8">
    <source>
        <dbReference type="SAM" id="MobiDB-lite"/>
    </source>
</evidence>
<keyword evidence="4" id="KW-0378">Hydrolase</keyword>
<feature type="domain" description="CARD" evidence="11">
    <location>
        <begin position="27"/>
        <end position="119"/>
    </location>
</feature>
<dbReference type="RefSeq" id="XP_055864636.1">
    <property type="nucleotide sequence ID" value="XM_056008661.1"/>
</dbReference>
<keyword evidence="6" id="KW-0865">Zymogen</keyword>
<keyword evidence="3" id="KW-0053">Apoptosis</keyword>
<comment type="similarity">
    <text evidence="1 7">Belongs to the peptidase C14A family.</text>
</comment>
<protein>
    <submittedName>
        <fullName evidence="13">Caspase-3-like isoform X1</fullName>
    </submittedName>
</protein>
<evidence type="ECO:0000259" key="11">
    <source>
        <dbReference type="PROSITE" id="PS50209"/>
    </source>
</evidence>
<sequence length="515" mass="58921">MHLSKELFDQLKYKVALKFAFSNSLSMNQNQKDILRHNYMQLAEYIMPSIEQVCKNLWMAKVISKPMMEDILEGKNTNRKRAMALLDLLPSRGPHAFDVFFRSLEENDLFEAAYLLKPEQRKSYEDVTATFTTKPAEKLGSGQEKNKVIHNPEFDELPDTWPSAEALKNCGVRIIQTSDTEQQQLYKVSLTPKGQLQYYQMKSEKRGKVLVINNAKFETLTERDGSGQDEESIYETFRELKFEVQVLHDKTHEEIESILETESKSDFSEFDCFILFVLSHGHKDVVYGTDGYFDEITKQPKNCVQITYLKSKLCTNKSLIGKPKMFFIQACQGNKKDSGLFINPVDQESNLNLPQSESSMSQESDIDLSKNPALSDSGTENTSIANSGQSAEDQTKHIMESVLPTEAHDAYGPKLPSQAEVFVALATTAGYLSWRNTMWGTWFIRAITFVFAKYAYKYDLNKLMTMVNSLVAKAETIKGKYKQVAEKRDTFTKTLYFFPGLPENSIDHQQTHYNN</sequence>
<evidence type="ECO:0000256" key="5">
    <source>
        <dbReference type="ARBA" id="ARBA00022807"/>
    </source>
</evidence>
<dbReference type="Gene3D" id="1.10.533.10">
    <property type="entry name" value="Death Domain, Fas"/>
    <property type="match status" value="1"/>
</dbReference>
<dbReference type="SUPFAM" id="SSF52129">
    <property type="entry name" value="Caspase-like"/>
    <property type="match status" value="1"/>
</dbReference>
<feature type="domain" description="Caspase family p10" evidence="9">
    <location>
        <begin position="414"/>
        <end position="499"/>
    </location>
</feature>
<evidence type="ECO:0000256" key="7">
    <source>
        <dbReference type="RuleBase" id="RU003971"/>
    </source>
</evidence>
<feature type="region of interest" description="Disordered" evidence="8">
    <location>
        <begin position="352"/>
        <end position="394"/>
    </location>
</feature>
<evidence type="ECO:0000256" key="3">
    <source>
        <dbReference type="ARBA" id="ARBA00022703"/>
    </source>
</evidence>